<evidence type="ECO:0000313" key="3">
    <source>
        <dbReference type="Proteomes" id="UP001160148"/>
    </source>
</evidence>
<feature type="transmembrane region" description="Helical" evidence="1">
    <location>
        <begin position="136"/>
        <end position="159"/>
    </location>
</feature>
<keyword evidence="3" id="KW-1185">Reference proteome</keyword>
<keyword evidence="1" id="KW-1133">Transmembrane helix</keyword>
<name>A0AAV0WRQ3_9HEMI</name>
<sequence length="171" mass="19177">MACFMVRCAHCVAFFFLLSAAMTTYLYVDTRTNTSFKIASVHTIALYNYGCVLSNGTRFYIVPKDVNGIDVIDRVADSIYGVNANGDKVIYSLSTQGLSSNQVLQYTTKMPYSDDYGLYFEKCAKITDDAVGQVNIAWAVTLIMFVLMFIAYVLTYYLFVVKCSSNYENIA</sequence>
<accession>A0AAV0WRQ3</accession>
<dbReference type="Proteomes" id="UP001160148">
    <property type="component" value="Unassembled WGS sequence"/>
</dbReference>
<proteinExistence type="predicted"/>
<keyword evidence="1" id="KW-0812">Transmembrane</keyword>
<dbReference type="AlphaFoldDB" id="A0AAV0WRQ3"/>
<dbReference type="EMBL" id="CARXXK010000002">
    <property type="protein sequence ID" value="CAI6358664.1"/>
    <property type="molecule type" value="Genomic_DNA"/>
</dbReference>
<keyword evidence="1" id="KW-0472">Membrane</keyword>
<comment type="caution">
    <text evidence="2">The sequence shown here is derived from an EMBL/GenBank/DDBJ whole genome shotgun (WGS) entry which is preliminary data.</text>
</comment>
<protein>
    <submittedName>
        <fullName evidence="2">Uncharacterized protein</fullName>
    </submittedName>
</protein>
<evidence type="ECO:0000313" key="2">
    <source>
        <dbReference type="EMBL" id="CAI6358664.1"/>
    </source>
</evidence>
<reference evidence="2 3" key="1">
    <citation type="submission" date="2023-01" db="EMBL/GenBank/DDBJ databases">
        <authorList>
            <person name="Whitehead M."/>
        </authorList>
    </citation>
    <scope>NUCLEOTIDE SEQUENCE [LARGE SCALE GENOMIC DNA]</scope>
</reference>
<gene>
    <name evidence="2" type="ORF">MEUPH1_LOCUS14158</name>
</gene>
<organism evidence="2 3">
    <name type="scientific">Macrosiphum euphorbiae</name>
    <name type="common">potato aphid</name>
    <dbReference type="NCBI Taxonomy" id="13131"/>
    <lineage>
        <taxon>Eukaryota</taxon>
        <taxon>Metazoa</taxon>
        <taxon>Ecdysozoa</taxon>
        <taxon>Arthropoda</taxon>
        <taxon>Hexapoda</taxon>
        <taxon>Insecta</taxon>
        <taxon>Pterygota</taxon>
        <taxon>Neoptera</taxon>
        <taxon>Paraneoptera</taxon>
        <taxon>Hemiptera</taxon>
        <taxon>Sternorrhyncha</taxon>
        <taxon>Aphidomorpha</taxon>
        <taxon>Aphidoidea</taxon>
        <taxon>Aphididae</taxon>
        <taxon>Macrosiphini</taxon>
        <taxon>Macrosiphum</taxon>
    </lineage>
</organism>
<evidence type="ECO:0000256" key="1">
    <source>
        <dbReference type="SAM" id="Phobius"/>
    </source>
</evidence>